<proteinExistence type="predicted"/>
<comment type="caution">
    <text evidence="8">The sequence shown here is derived from an EMBL/GenBank/DDBJ whole genome shotgun (WGS) entry which is preliminary data.</text>
</comment>
<organism evidence="8 10">
    <name type="scientific">Cyclostephanos tholiformis</name>
    <dbReference type="NCBI Taxonomy" id="382380"/>
    <lineage>
        <taxon>Eukaryota</taxon>
        <taxon>Sar</taxon>
        <taxon>Stramenopiles</taxon>
        <taxon>Ochrophyta</taxon>
        <taxon>Bacillariophyta</taxon>
        <taxon>Coscinodiscophyceae</taxon>
        <taxon>Thalassiosirophycidae</taxon>
        <taxon>Stephanodiscales</taxon>
        <taxon>Stephanodiscaceae</taxon>
        <taxon>Cyclostephanos</taxon>
    </lineage>
</organism>
<accession>A0ABD3RGT7</accession>
<dbReference type="Proteomes" id="UP001530377">
    <property type="component" value="Unassembled WGS sequence"/>
</dbReference>
<dbReference type="GO" id="GO:0016020">
    <property type="term" value="C:membrane"/>
    <property type="evidence" value="ECO:0007669"/>
    <property type="project" value="UniProtKB-SubCell"/>
</dbReference>
<evidence type="ECO:0000259" key="7">
    <source>
        <dbReference type="Pfam" id="PF03798"/>
    </source>
</evidence>
<name>A0ABD3RGT7_9STRA</name>
<evidence type="ECO:0000256" key="3">
    <source>
        <dbReference type="ARBA" id="ARBA00022989"/>
    </source>
</evidence>
<sequence length="321" mass="36648">MDDAVVRSHRHVMLKRAAASGKSSGTNTPLRQLRKRAAARGVGGGGGHSSRSGERSSSAPARIRDRRARHLLVEDHYRVDPDNKTLLPGLPVSDDEDVIRHDFFNLIALVPVVVLNVLNWNWDVLLDPSSKMTMQQAWTGEWFPPFYAITIGYFVADLIWVLLVPRCVKSPGVIIQHHVATLLYLIIPYMHPEDGWLMGACLSVEVNTWLLIARRVFNKQGFGPWVINLSCVSIRIKLISIMFYITWFFIRCYIYPLIMKVLFSLLLVDLERTSIFRSHYMIALPLQCVFCVLNFKWTFDLFMSKFRAIRSGGTTKIEKGL</sequence>
<evidence type="ECO:0000313" key="8">
    <source>
        <dbReference type="EMBL" id="KAL3812140.1"/>
    </source>
</evidence>
<dbReference type="EMBL" id="JALLPB020000021">
    <property type="protein sequence ID" value="KAL3826454.1"/>
    <property type="molecule type" value="Genomic_DNA"/>
</dbReference>
<gene>
    <name evidence="8" type="ORF">ACHAXA_001847</name>
    <name evidence="9" type="ORF">ACHAXA_011263</name>
</gene>
<feature type="domain" description="TLC" evidence="7">
    <location>
        <begin position="122"/>
        <end position="301"/>
    </location>
</feature>
<evidence type="ECO:0000313" key="9">
    <source>
        <dbReference type="EMBL" id="KAL3826454.1"/>
    </source>
</evidence>
<evidence type="ECO:0000256" key="4">
    <source>
        <dbReference type="ARBA" id="ARBA00023136"/>
    </source>
</evidence>
<evidence type="ECO:0000256" key="5">
    <source>
        <dbReference type="SAM" id="MobiDB-lite"/>
    </source>
</evidence>
<keyword evidence="10" id="KW-1185">Reference proteome</keyword>
<feature type="region of interest" description="Disordered" evidence="5">
    <location>
        <begin position="1"/>
        <end position="61"/>
    </location>
</feature>
<dbReference type="AlphaFoldDB" id="A0ABD3RGT7"/>
<feature type="transmembrane region" description="Helical" evidence="6">
    <location>
        <begin position="103"/>
        <end position="122"/>
    </location>
</feature>
<feature type="transmembrane region" description="Helical" evidence="6">
    <location>
        <begin position="171"/>
        <end position="190"/>
    </location>
</feature>
<dbReference type="EMBL" id="JALLPB020000214">
    <property type="protein sequence ID" value="KAL3812140.1"/>
    <property type="molecule type" value="Genomic_DNA"/>
</dbReference>
<keyword evidence="3 6" id="KW-1133">Transmembrane helix</keyword>
<feature type="compositionally biased region" description="Polar residues" evidence="5">
    <location>
        <begin position="21"/>
        <end position="30"/>
    </location>
</feature>
<evidence type="ECO:0000256" key="6">
    <source>
        <dbReference type="SAM" id="Phobius"/>
    </source>
</evidence>
<feature type="transmembrane region" description="Helical" evidence="6">
    <location>
        <begin position="142"/>
        <end position="164"/>
    </location>
</feature>
<feature type="transmembrane region" description="Helical" evidence="6">
    <location>
        <begin position="278"/>
        <end position="297"/>
    </location>
</feature>
<comment type="subcellular location">
    <subcellularLocation>
        <location evidence="1">Membrane</location>
        <topology evidence="1">Multi-pass membrane protein</topology>
    </subcellularLocation>
</comment>
<keyword evidence="4 6" id="KW-0472">Membrane</keyword>
<reference evidence="8 10" key="1">
    <citation type="submission" date="2024-10" db="EMBL/GenBank/DDBJ databases">
        <title>Updated reference genomes for cyclostephanoid diatoms.</title>
        <authorList>
            <person name="Roberts W.R."/>
            <person name="Alverson A.J."/>
        </authorList>
    </citation>
    <scope>NUCLEOTIDE SEQUENCE [LARGE SCALE GENOMIC DNA]</scope>
    <source>
        <strain evidence="8 10">AJA228-03</strain>
    </source>
</reference>
<feature type="transmembrane region" description="Helical" evidence="6">
    <location>
        <begin position="238"/>
        <end position="258"/>
    </location>
</feature>
<evidence type="ECO:0000256" key="2">
    <source>
        <dbReference type="ARBA" id="ARBA00022692"/>
    </source>
</evidence>
<protein>
    <recommendedName>
        <fullName evidence="7">TLC domain-containing protein</fullName>
    </recommendedName>
</protein>
<dbReference type="InterPro" id="IPR006634">
    <property type="entry name" value="TLC-dom"/>
</dbReference>
<keyword evidence="2 6" id="KW-0812">Transmembrane</keyword>
<evidence type="ECO:0000313" key="10">
    <source>
        <dbReference type="Proteomes" id="UP001530377"/>
    </source>
</evidence>
<feature type="transmembrane region" description="Helical" evidence="6">
    <location>
        <begin position="196"/>
        <end position="217"/>
    </location>
</feature>
<dbReference type="Pfam" id="PF03798">
    <property type="entry name" value="TRAM_LAG1_CLN8"/>
    <property type="match status" value="1"/>
</dbReference>
<evidence type="ECO:0000256" key="1">
    <source>
        <dbReference type="ARBA" id="ARBA00004141"/>
    </source>
</evidence>